<dbReference type="KEGG" id="hhg:XM38_000890"/>
<name>A0A1Z3HFU6_9CYAN</name>
<evidence type="ECO:0000256" key="1">
    <source>
        <dbReference type="SAM" id="MobiDB-lite"/>
    </source>
</evidence>
<feature type="compositionally biased region" description="Polar residues" evidence="1">
    <location>
        <begin position="220"/>
        <end position="236"/>
    </location>
</feature>
<accession>A0A1Z3HFU6</accession>
<keyword evidence="3" id="KW-1185">Reference proteome</keyword>
<sequence>MGQLRAIEALQPLLKLLVEYEYDDYFCEEIPEVLALMGPEVLPDLMPYLAREGLSEWSKIPIAEGIKLIGNQYPDAQATCVEILWQQLKAYRDNADGLNGWLVDGLVKFQVVEAADLIAAVYAEGNIDEMCAGTWPRVQVDLGLKAESDFEPDDFVPESIRELRAALPQLEAFSEWLNDLSNQGKVSAVKSGLPLDLDALASETPAKFGQGSLKAPKPSSPTQVQGFGSGGTQAASPSKKFSKKSSKKKKKKKK</sequence>
<reference evidence="2 3" key="1">
    <citation type="journal article" date="2016" name="Biochim. Biophys. Acta">
        <title>Characterization of red-shifted phycobilisomes isolated from the chlorophyll f-containing cyanobacterium Halomicronema hongdechloris.</title>
        <authorList>
            <person name="Li Y."/>
            <person name="Lin Y."/>
            <person name="Garvey C.J."/>
            <person name="Birch D."/>
            <person name="Corkery R.W."/>
            <person name="Loughlin P.C."/>
            <person name="Scheer H."/>
            <person name="Willows R.D."/>
            <person name="Chen M."/>
        </authorList>
    </citation>
    <scope>NUCLEOTIDE SEQUENCE [LARGE SCALE GENOMIC DNA]</scope>
    <source>
        <strain evidence="2 3">C2206</strain>
    </source>
</reference>
<organism evidence="2 3">
    <name type="scientific">Halomicronema hongdechloris C2206</name>
    <dbReference type="NCBI Taxonomy" id="1641165"/>
    <lineage>
        <taxon>Bacteria</taxon>
        <taxon>Bacillati</taxon>
        <taxon>Cyanobacteriota</taxon>
        <taxon>Cyanophyceae</taxon>
        <taxon>Nodosilineales</taxon>
        <taxon>Nodosilineaceae</taxon>
        <taxon>Halomicronema</taxon>
    </lineage>
</organism>
<evidence type="ECO:0000313" key="3">
    <source>
        <dbReference type="Proteomes" id="UP000191901"/>
    </source>
</evidence>
<dbReference type="RefSeq" id="WP_080812332.1">
    <property type="nucleotide sequence ID" value="NZ_CP021983.2"/>
</dbReference>
<dbReference type="AlphaFoldDB" id="A0A1Z3HFU6"/>
<evidence type="ECO:0000313" key="2">
    <source>
        <dbReference type="EMBL" id="ASC69163.1"/>
    </source>
</evidence>
<feature type="compositionally biased region" description="Basic residues" evidence="1">
    <location>
        <begin position="240"/>
        <end position="254"/>
    </location>
</feature>
<dbReference type="STRING" id="1641165.XM38_02900"/>
<proteinExistence type="predicted"/>
<dbReference type="Proteomes" id="UP000191901">
    <property type="component" value="Chromosome"/>
</dbReference>
<dbReference type="EMBL" id="CP021983">
    <property type="protein sequence ID" value="ASC69163.1"/>
    <property type="molecule type" value="Genomic_DNA"/>
</dbReference>
<protein>
    <submittedName>
        <fullName evidence="2">Uncharacterized protein</fullName>
    </submittedName>
</protein>
<dbReference type="OrthoDB" id="504590at2"/>
<feature type="region of interest" description="Disordered" evidence="1">
    <location>
        <begin position="208"/>
        <end position="254"/>
    </location>
</feature>
<gene>
    <name evidence="2" type="ORF">XM38_000890</name>
</gene>